<evidence type="ECO:0000313" key="5">
    <source>
        <dbReference type="Proteomes" id="UP000289856"/>
    </source>
</evidence>
<dbReference type="PROSITE" id="PS01081">
    <property type="entry name" value="HTH_TETR_1"/>
    <property type="match status" value="1"/>
</dbReference>
<dbReference type="OrthoDB" id="9789566at2"/>
<dbReference type="EMBL" id="AP019400">
    <property type="protein sequence ID" value="BBI33832.1"/>
    <property type="molecule type" value="Genomic_DNA"/>
</dbReference>
<sequence length="198" mass="23016">MTLGDTDIKIRILLAAKKLFAQYGFEKTTVRQICEEAGVNIALVSYHFGGKENMFGALFDHFFPNDQLSKIDPTLDPAGGVRLIVSEVTKFRYNDYQLIGIIQQEIIMDTERIQKIRQHVMPIWLRLRSWLEQGREQGIFQFHSLDTALMSIVGTLLFHRHTKYWSTLFENTQPPMEDMIEDMTVFILGGLQYKLNRL</sequence>
<dbReference type="InterPro" id="IPR036271">
    <property type="entry name" value="Tet_transcr_reg_TetR-rel_C_sf"/>
</dbReference>
<name>A0A3T1D6X9_9BACL</name>
<dbReference type="GO" id="GO:0006355">
    <property type="term" value="P:regulation of DNA-templated transcription"/>
    <property type="evidence" value="ECO:0007669"/>
    <property type="project" value="UniProtKB-ARBA"/>
</dbReference>
<evidence type="ECO:0000256" key="2">
    <source>
        <dbReference type="PROSITE-ProRule" id="PRU00335"/>
    </source>
</evidence>
<dbReference type="SUPFAM" id="SSF48498">
    <property type="entry name" value="Tetracyclin repressor-like, C-terminal domain"/>
    <property type="match status" value="1"/>
</dbReference>
<proteinExistence type="predicted"/>
<dbReference type="Gene3D" id="1.10.10.60">
    <property type="entry name" value="Homeodomain-like"/>
    <property type="match status" value="1"/>
</dbReference>
<dbReference type="KEGG" id="cohn:KCTCHS21_32310"/>
<evidence type="ECO:0000256" key="1">
    <source>
        <dbReference type="ARBA" id="ARBA00023125"/>
    </source>
</evidence>
<dbReference type="SUPFAM" id="SSF46689">
    <property type="entry name" value="Homeodomain-like"/>
    <property type="match status" value="1"/>
</dbReference>
<feature type="DNA-binding region" description="H-T-H motif" evidence="2">
    <location>
        <begin position="29"/>
        <end position="48"/>
    </location>
</feature>
<dbReference type="PANTHER" id="PTHR30328">
    <property type="entry name" value="TRANSCRIPTIONAL REPRESSOR"/>
    <property type="match status" value="1"/>
</dbReference>
<dbReference type="InterPro" id="IPR023772">
    <property type="entry name" value="DNA-bd_HTH_TetR-type_CS"/>
</dbReference>
<gene>
    <name evidence="4" type="ORF">KCTCHS21_32310</name>
</gene>
<protein>
    <submittedName>
        <fullName evidence="4">TetR family transcriptional regulator</fullName>
    </submittedName>
</protein>
<dbReference type="InterPro" id="IPR050109">
    <property type="entry name" value="HTH-type_TetR-like_transc_reg"/>
</dbReference>
<dbReference type="Pfam" id="PF00440">
    <property type="entry name" value="TetR_N"/>
    <property type="match status" value="1"/>
</dbReference>
<dbReference type="PANTHER" id="PTHR30328:SF54">
    <property type="entry name" value="HTH-TYPE TRANSCRIPTIONAL REPRESSOR SCO4008"/>
    <property type="match status" value="1"/>
</dbReference>
<dbReference type="AlphaFoldDB" id="A0A3T1D6X9"/>
<dbReference type="PRINTS" id="PR00455">
    <property type="entry name" value="HTHTETR"/>
</dbReference>
<dbReference type="PROSITE" id="PS50977">
    <property type="entry name" value="HTH_TETR_2"/>
    <property type="match status" value="1"/>
</dbReference>
<dbReference type="Gene3D" id="1.10.357.10">
    <property type="entry name" value="Tetracycline Repressor, domain 2"/>
    <property type="match status" value="1"/>
</dbReference>
<evidence type="ECO:0000259" key="3">
    <source>
        <dbReference type="PROSITE" id="PS50977"/>
    </source>
</evidence>
<reference evidence="4 5" key="1">
    <citation type="submission" date="2019-01" db="EMBL/GenBank/DDBJ databases">
        <title>Complete genome sequence of Cohnella hallensis HS21 isolated from Korean fir (Abies koreana) rhizospheric soil.</title>
        <authorList>
            <person name="Jiang L."/>
            <person name="Kang S.W."/>
            <person name="Kim S."/>
            <person name="Jung J."/>
            <person name="Kim C.Y."/>
            <person name="Kim D.H."/>
            <person name="Kim S.W."/>
            <person name="Lee J."/>
        </authorList>
    </citation>
    <scope>NUCLEOTIDE SEQUENCE [LARGE SCALE GENOMIC DNA]</scope>
    <source>
        <strain evidence="4 5">HS21</strain>
    </source>
</reference>
<dbReference type="InterPro" id="IPR009057">
    <property type="entry name" value="Homeodomain-like_sf"/>
</dbReference>
<organism evidence="4 5">
    <name type="scientific">Cohnella abietis</name>
    <dbReference type="NCBI Taxonomy" id="2507935"/>
    <lineage>
        <taxon>Bacteria</taxon>
        <taxon>Bacillati</taxon>
        <taxon>Bacillota</taxon>
        <taxon>Bacilli</taxon>
        <taxon>Bacillales</taxon>
        <taxon>Paenibacillaceae</taxon>
        <taxon>Cohnella</taxon>
    </lineage>
</organism>
<evidence type="ECO:0000313" key="4">
    <source>
        <dbReference type="EMBL" id="BBI33832.1"/>
    </source>
</evidence>
<dbReference type="Proteomes" id="UP000289856">
    <property type="component" value="Chromosome"/>
</dbReference>
<keyword evidence="1 2" id="KW-0238">DNA-binding</keyword>
<dbReference type="InterPro" id="IPR001647">
    <property type="entry name" value="HTH_TetR"/>
</dbReference>
<accession>A0A3T1D6X9</accession>
<keyword evidence="5" id="KW-1185">Reference proteome</keyword>
<feature type="domain" description="HTH tetR-type" evidence="3">
    <location>
        <begin position="6"/>
        <end position="66"/>
    </location>
</feature>
<dbReference type="GO" id="GO:0003677">
    <property type="term" value="F:DNA binding"/>
    <property type="evidence" value="ECO:0007669"/>
    <property type="project" value="UniProtKB-UniRule"/>
</dbReference>